<dbReference type="InterPro" id="IPR046450">
    <property type="entry name" value="PA_dom_sf"/>
</dbReference>
<dbReference type="InterPro" id="IPR036852">
    <property type="entry name" value="Peptidase_S8/S53_dom_sf"/>
</dbReference>
<dbReference type="GO" id="GO:0016020">
    <property type="term" value="C:membrane"/>
    <property type="evidence" value="ECO:0007669"/>
    <property type="project" value="InterPro"/>
</dbReference>
<feature type="domain" description="Peptidase S8/S53" evidence="11">
    <location>
        <begin position="162"/>
        <end position="553"/>
    </location>
</feature>
<gene>
    <name evidence="14" type="ORF">INT47_008790</name>
</gene>
<dbReference type="InterPro" id="IPR034187">
    <property type="entry name" value="Peptidases_S8_5"/>
</dbReference>
<dbReference type="EMBL" id="JAEPRD010000008">
    <property type="protein sequence ID" value="KAG2211693.1"/>
    <property type="molecule type" value="Genomic_DNA"/>
</dbReference>
<dbReference type="InterPro" id="IPR000209">
    <property type="entry name" value="Peptidase_S8/S53_dom"/>
</dbReference>
<dbReference type="InterPro" id="IPR010435">
    <property type="entry name" value="C5a/SBT2-like_Fn3"/>
</dbReference>
<evidence type="ECO:0000256" key="1">
    <source>
        <dbReference type="ARBA" id="ARBA00011073"/>
    </source>
</evidence>
<evidence type="ECO:0000256" key="10">
    <source>
        <dbReference type="RuleBase" id="RU003355"/>
    </source>
</evidence>
<evidence type="ECO:0000256" key="4">
    <source>
        <dbReference type="ARBA" id="ARBA00022670"/>
    </source>
</evidence>
<dbReference type="SUPFAM" id="SSF52025">
    <property type="entry name" value="PA domain"/>
    <property type="match status" value="1"/>
</dbReference>
<dbReference type="PROSITE" id="PS00137">
    <property type="entry name" value="SUBTILASE_HIS"/>
    <property type="match status" value="1"/>
</dbReference>
<dbReference type="Gene3D" id="3.40.50.200">
    <property type="entry name" value="Peptidase S8/S53 domain"/>
    <property type="match status" value="1"/>
</dbReference>
<keyword evidence="2" id="KW-0134">Cell wall</keyword>
<evidence type="ECO:0000256" key="3">
    <source>
        <dbReference type="ARBA" id="ARBA00022525"/>
    </source>
</evidence>
<evidence type="ECO:0000256" key="5">
    <source>
        <dbReference type="ARBA" id="ARBA00022729"/>
    </source>
</evidence>
<organism evidence="14 15">
    <name type="scientific">Mucor saturninus</name>
    <dbReference type="NCBI Taxonomy" id="64648"/>
    <lineage>
        <taxon>Eukaryota</taxon>
        <taxon>Fungi</taxon>
        <taxon>Fungi incertae sedis</taxon>
        <taxon>Mucoromycota</taxon>
        <taxon>Mucoromycotina</taxon>
        <taxon>Mucoromycetes</taxon>
        <taxon>Mucorales</taxon>
        <taxon>Mucorineae</taxon>
        <taxon>Mucoraceae</taxon>
        <taxon>Mucor</taxon>
    </lineage>
</organism>
<keyword evidence="15" id="KW-1185">Reference proteome</keyword>
<dbReference type="Pfam" id="PF00082">
    <property type="entry name" value="Peptidase_S8"/>
    <property type="match status" value="1"/>
</dbReference>
<keyword evidence="7 9" id="KW-0720">Serine protease</keyword>
<keyword evidence="4 9" id="KW-0645">Protease</keyword>
<dbReference type="InterPro" id="IPR003137">
    <property type="entry name" value="PA_domain"/>
</dbReference>
<feature type="active site" description="Charge relay system" evidence="8 9">
    <location>
        <position position="535"/>
    </location>
</feature>
<feature type="domain" description="C5a peptidase/Subtilisin-like protease SBT2-like Fn3-like" evidence="13">
    <location>
        <begin position="610"/>
        <end position="727"/>
    </location>
</feature>
<dbReference type="InterPro" id="IPR023827">
    <property type="entry name" value="Peptidase_S8_Asp-AS"/>
</dbReference>
<dbReference type="PANTHER" id="PTHR43806">
    <property type="entry name" value="PEPTIDASE S8"/>
    <property type="match status" value="1"/>
</dbReference>
<evidence type="ECO:0000259" key="11">
    <source>
        <dbReference type="Pfam" id="PF00082"/>
    </source>
</evidence>
<dbReference type="CDD" id="cd07489">
    <property type="entry name" value="Peptidases_S8_5"/>
    <property type="match status" value="1"/>
</dbReference>
<comment type="similarity">
    <text evidence="1 9 10">Belongs to the peptidase S8 family.</text>
</comment>
<protein>
    <recommendedName>
        <fullName evidence="16">Minor extracellular protease vpr</fullName>
    </recommendedName>
</protein>
<evidence type="ECO:0000313" key="14">
    <source>
        <dbReference type="EMBL" id="KAG2211693.1"/>
    </source>
</evidence>
<evidence type="ECO:0000256" key="7">
    <source>
        <dbReference type="ARBA" id="ARBA00022825"/>
    </source>
</evidence>
<dbReference type="PRINTS" id="PR00723">
    <property type="entry name" value="SUBTILISIN"/>
</dbReference>
<evidence type="ECO:0000313" key="15">
    <source>
        <dbReference type="Proteomes" id="UP000603453"/>
    </source>
</evidence>
<evidence type="ECO:0000256" key="2">
    <source>
        <dbReference type="ARBA" id="ARBA00022512"/>
    </source>
</evidence>
<keyword evidence="6 9" id="KW-0378">Hydrolase</keyword>
<dbReference type="PROSITE" id="PS51892">
    <property type="entry name" value="SUBTILASE"/>
    <property type="match status" value="1"/>
</dbReference>
<dbReference type="OrthoDB" id="206201at2759"/>
<dbReference type="Pfam" id="PF02225">
    <property type="entry name" value="PA"/>
    <property type="match status" value="1"/>
</dbReference>
<comment type="caution">
    <text evidence="14">The sequence shown here is derived from an EMBL/GenBank/DDBJ whole genome shotgun (WGS) entry which is preliminary data.</text>
</comment>
<dbReference type="InterPro" id="IPR015500">
    <property type="entry name" value="Peptidase_S8_subtilisin-rel"/>
</dbReference>
<dbReference type="AlphaFoldDB" id="A0A8H7RL74"/>
<evidence type="ECO:0000256" key="8">
    <source>
        <dbReference type="PIRSR" id="PIRSR615500-1"/>
    </source>
</evidence>
<dbReference type="GO" id="GO:0006508">
    <property type="term" value="P:proteolysis"/>
    <property type="evidence" value="ECO:0007669"/>
    <property type="project" value="UniProtKB-KW"/>
</dbReference>
<dbReference type="Gene3D" id="2.60.40.1710">
    <property type="entry name" value="Subtilisin-like superfamily"/>
    <property type="match status" value="1"/>
</dbReference>
<evidence type="ECO:0000259" key="13">
    <source>
        <dbReference type="Pfam" id="PF06280"/>
    </source>
</evidence>
<evidence type="ECO:0000259" key="12">
    <source>
        <dbReference type="Pfam" id="PF02225"/>
    </source>
</evidence>
<feature type="domain" description="PA" evidence="12">
    <location>
        <begin position="391"/>
        <end position="464"/>
    </location>
</feature>
<dbReference type="Gene3D" id="3.50.30.30">
    <property type="match status" value="1"/>
</dbReference>
<proteinExistence type="inferred from homology"/>
<dbReference type="InterPro" id="IPR022398">
    <property type="entry name" value="Peptidase_S8_His-AS"/>
</dbReference>
<reference evidence="14" key="1">
    <citation type="submission" date="2020-12" db="EMBL/GenBank/DDBJ databases">
        <title>Metabolic potential, ecology and presence of endohyphal bacteria is reflected in genomic diversity of Mucoromycotina.</title>
        <authorList>
            <person name="Muszewska A."/>
            <person name="Okrasinska A."/>
            <person name="Steczkiewicz K."/>
            <person name="Drgas O."/>
            <person name="Orlowska M."/>
            <person name="Perlinska-Lenart U."/>
            <person name="Aleksandrzak-Piekarczyk T."/>
            <person name="Szatraj K."/>
            <person name="Zielenkiewicz U."/>
            <person name="Pilsyk S."/>
            <person name="Malc E."/>
            <person name="Mieczkowski P."/>
            <person name="Kruszewska J.S."/>
            <person name="Biernat P."/>
            <person name="Pawlowska J."/>
        </authorList>
    </citation>
    <scope>NUCLEOTIDE SEQUENCE</scope>
    <source>
        <strain evidence="14">WA0000017839</strain>
    </source>
</reference>
<sequence length="878" mass="93097">MKKPSFSYFPIVVAGVCLAVFVMTADAINIIHPKYNKGSSDIIPGRYIVSFTSKSKSAGSIFTQSLQEGIESDLKVNQRYSHELFNGLSIKLDTTDDAIHTSSLQTILDRSDVKSVTPVRLINRPEIIVEKIKKGKKASTPSVLPHAMTQVDRVHSELKNKGKGVLVAVLDTGIDYLHPALGGGFGKGFKVSNGYDLVGDAYTGSNTPVPDSDPLDKCGVASGASGHGTHVSGIIAGYEASTNFTGVAPEANLAMFRVFGCTGQVSNDVVIKALLMAYDAGADVVNLSLGATNAWGTTSDTESDIVNKLVEKGVSVVISAGNSGAQGIYTVGQPGTSKNAFTVASVENQYYTAKELTASGIDHGILYSPSGVDTIVDNDVAISDKTPGTAADSCTAAQISPDVKGKIALIQRGSCNFSDKVNNAASAGAVGAIIYNNVDGSLSASVPGVTIPVVSITNADGKELVAAILKGSVKITFNHAGAIHPVTDGGSISSFSSNGAESELNFKPNIAGIGGNVYSTLPRYLDSWGIMSGTSMAAPYVAGSVALYVHSEGSKKRQSISFVNEQFQNYALPTKVYNTSTIDSPIRQGAGLVQVYDAITQKTHVTPAQITFKDSSDSKSKTQSITITNRGSKTISYEVKNDISTAISPYDVEASGYAPLEPADNYSAAAKLRFSTKAFKLAPGKSKKITFTVTPPKTNPRDHIFYGGFIHVVSKQKSNGKDIKVPYFGVVGSQKTLPVFDTGFPTIIDRQSNEYGPKDTFTFDRSVKNSSPIAVIRLLTPSKTIKAELLDAKTKKVVGLFLTGLDYNGRNFLTGDTRYDQYSWDGTYIPASIPNAPFPIPAPAGTYLWRLSALKLLGNPKTKKDWETYTSGPIVLKN</sequence>
<dbReference type="InterPro" id="IPR050131">
    <property type="entry name" value="Peptidase_S8_subtilisin-like"/>
</dbReference>
<keyword evidence="3" id="KW-0964">Secreted</keyword>
<dbReference type="PROSITE" id="PS00136">
    <property type="entry name" value="SUBTILASE_ASP"/>
    <property type="match status" value="1"/>
</dbReference>
<dbReference type="InterPro" id="IPR023828">
    <property type="entry name" value="Peptidase_S8_Ser-AS"/>
</dbReference>
<evidence type="ECO:0008006" key="16">
    <source>
        <dbReference type="Google" id="ProtNLM"/>
    </source>
</evidence>
<keyword evidence="5" id="KW-0732">Signal</keyword>
<name>A0A8H7RL74_9FUNG</name>
<dbReference type="Proteomes" id="UP000603453">
    <property type="component" value="Unassembled WGS sequence"/>
</dbReference>
<dbReference type="Pfam" id="PF06280">
    <property type="entry name" value="fn3_5"/>
    <property type="match status" value="1"/>
</dbReference>
<dbReference type="SUPFAM" id="SSF52743">
    <property type="entry name" value="Subtilisin-like"/>
    <property type="match status" value="1"/>
</dbReference>
<accession>A0A8H7RL74</accession>
<dbReference type="CDD" id="cd02133">
    <property type="entry name" value="PA_C5a_like"/>
    <property type="match status" value="1"/>
</dbReference>
<dbReference type="PROSITE" id="PS00138">
    <property type="entry name" value="SUBTILASE_SER"/>
    <property type="match status" value="1"/>
</dbReference>
<dbReference type="PANTHER" id="PTHR43806:SF66">
    <property type="entry name" value="SERIN ENDOPEPTIDASE"/>
    <property type="match status" value="1"/>
</dbReference>
<dbReference type="GO" id="GO:0004252">
    <property type="term" value="F:serine-type endopeptidase activity"/>
    <property type="evidence" value="ECO:0007669"/>
    <property type="project" value="UniProtKB-UniRule"/>
</dbReference>
<feature type="active site" description="Charge relay system" evidence="8 9">
    <location>
        <position position="227"/>
    </location>
</feature>
<evidence type="ECO:0000256" key="6">
    <source>
        <dbReference type="ARBA" id="ARBA00022801"/>
    </source>
</evidence>
<dbReference type="GO" id="GO:0005615">
    <property type="term" value="C:extracellular space"/>
    <property type="evidence" value="ECO:0007669"/>
    <property type="project" value="TreeGrafter"/>
</dbReference>
<evidence type="ECO:0000256" key="9">
    <source>
        <dbReference type="PROSITE-ProRule" id="PRU01240"/>
    </source>
</evidence>
<feature type="active site" description="Charge relay system" evidence="8 9">
    <location>
        <position position="171"/>
    </location>
</feature>